<dbReference type="AlphaFoldDB" id="A0A8J2WPZ4"/>
<proteinExistence type="predicted"/>
<feature type="compositionally biased region" description="Basic residues" evidence="1">
    <location>
        <begin position="326"/>
        <end position="336"/>
    </location>
</feature>
<reference evidence="2" key="1">
    <citation type="submission" date="2021-11" db="EMBL/GenBank/DDBJ databases">
        <authorList>
            <consortium name="Genoscope - CEA"/>
            <person name="William W."/>
        </authorList>
    </citation>
    <scope>NUCLEOTIDE SEQUENCE</scope>
</reference>
<accession>A0A8J2WPZ4</accession>
<dbReference type="EMBL" id="CAKKNE010000001">
    <property type="protein sequence ID" value="CAH0364342.1"/>
    <property type="molecule type" value="Genomic_DNA"/>
</dbReference>
<keyword evidence="3" id="KW-1185">Reference proteome</keyword>
<organism evidence="2 3">
    <name type="scientific">Pelagomonas calceolata</name>
    <dbReference type="NCBI Taxonomy" id="35677"/>
    <lineage>
        <taxon>Eukaryota</taxon>
        <taxon>Sar</taxon>
        <taxon>Stramenopiles</taxon>
        <taxon>Ochrophyta</taxon>
        <taxon>Pelagophyceae</taxon>
        <taxon>Pelagomonadales</taxon>
        <taxon>Pelagomonadaceae</taxon>
        <taxon>Pelagomonas</taxon>
    </lineage>
</organism>
<feature type="compositionally biased region" description="Pro residues" evidence="1">
    <location>
        <begin position="352"/>
        <end position="364"/>
    </location>
</feature>
<sequence length="373" mass="40332">MNPSNIQMKDTHDGVVVRADGRTLLAKLVFAGSARLAECDLGIDELRAAFKRAHGEEASKGTLTYQLNEQDSDHLQLLDDADLALAKKHGSEPLKITSTEVDTRNVFDHAAAELAKHGLDAPSTELKKLLDVLQFKPRRLVKCGLAPPKALKCTAKGDEAEEPEDVLVVEALSIEDKEADATLDDAALAAKLQAEEYGTHDVVLEAVTGKGVKLDSNTLHALLRMLHCRPARFVKLGLVEDVKAARQAYKLGGRACAKEWFRNKGGHGKGGKGWGRGLHGRGRCHGRGAGWAFEVSMEEEHRWGRRGGHGKGCHGRRSRSREGRGCHGKGRGHGHPWGKGEGEGKGCHGHPWGPPPPPPASPPPHDPRGCGRW</sequence>
<evidence type="ECO:0000313" key="3">
    <source>
        <dbReference type="Proteomes" id="UP000789595"/>
    </source>
</evidence>
<feature type="compositionally biased region" description="Basic residues" evidence="1">
    <location>
        <begin position="303"/>
        <end position="319"/>
    </location>
</feature>
<comment type="caution">
    <text evidence="2">The sequence shown here is derived from an EMBL/GenBank/DDBJ whole genome shotgun (WGS) entry which is preliminary data.</text>
</comment>
<feature type="region of interest" description="Disordered" evidence="1">
    <location>
        <begin position="302"/>
        <end position="373"/>
    </location>
</feature>
<name>A0A8J2WPZ4_9STRA</name>
<dbReference type="Proteomes" id="UP000789595">
    <property type="component" value="Unassembled WGS sequence"/>
</dbReference>
<evidence type="ECO:0000256" key="1">
    <source>
        <dbReference type="SAM" id="MobiDB-lite"/>
    </source>
</evidence>
<protein>
    <submittedName>
        <fullName evidence="2">Uncharacterized protein</fullName>
    </submittedName>
</protein>
<gene>
    <name evidence="2" type="ORF">PECAL_1P06990</name>
</gene>
<evidence type="ECO:0000313" key="2">
    <source>
        <dbReference type="EMBL" id="CAH0364342.1"/>
    </source>
</evidence>